<organism evidence="1 2">
    <name type="scientific">Cetraspora pellucida</name>
    <dbReference type="NCBI Taxonomy" id="1433469"/>
    <lineage>
        <taxon>Eukaryota</taxon>
        <taxon>Fungi</taxon>
        <taxon>Fungi incertae sedis</taxon>
        <taxon>Mucoromycota</taxon>
        <taxon>Glomeromycotina</taxon>
        <taxon>Glomeromycetes</taxon>
        <taxon>Diversisporales</taxon>
        <taxon>Gigasporaceae</taxon>
        <taxon>Cetraspora</taxon>
    </lineage>
</organism>
<comment type="caution">
    <text evidence="1">The sequence shown here is derived from an EMBL/GenBank/DDBJ whole genome shotgun (WGS) entry which is preliminary data.</text>
</comment>
<protein>
    <submittedName>
        <fullName evidence="1">17436_t:CDS:1</fullName>
    </submittedName>
</protein>
<dbReference type="EMBL" id="CAJVPW010018321">
    <property type="protein sequence ID" value="CAG8681185.1"/>
    <property type="molecule type" value="Genomic_DNA"/>
</dbReference>
<dbReference type="Proteomes" id="UP000789366">
    <property type="component" value="Unassembled WGS sequence"/>
</dbReference>
<evidence type="ECO:0000313" key="2">
    <source>
        <dbReference type="Proteomes" id="UP000789366"/>
    </source>
</evidence>
<evidence type="ECO:0000313" key="1">
    <source>
        <dbReference type="EMBL" id="CAG8681185.1"/>
    </source>
</evidence>
<sequence>AMLRSLRSLSHNGIHLYVNRNLKWFFLYLVLMISDWPKVYVMCATYRSPKSSHPCYSCLIDHDTMNNVNLKKKNIIIHNENITKNSLRQDVGKQISVHNMRNALWQ</sequence>
<reference evidence="1" key="1">
    <citation type="submission" date="2021-06" db="EMBL/GenBank/DDBJ databases">
        <authorList>
            <person name="Kallberg Y."/>
            <person name="Tangrot J."/>
            <person name="Rosling A."/>
        </authorList>
    </citation>
    <scope>NUCLEOTIDE SEQUENCE</scope>
    <source>
        <strain evidence="1">28 12/20/2015</strain>
    </source>
</reference>
<accession>A0ACA9NXY6</accession>
<proteinExistence type="predicted"/>
<keyword evidence="2" id="KW-1185">Reference proteome</keyword>
<name>A0ACA9NXY6_9GLOM</name>
<feature type="non-terminal residue" evidence="1">
    <location>
        <position position="1"/>
    </location>
</feature>
<gene>
    <name evidence="1" type="ORF">SPELUC_LOCUS10165</name>
</gene>